<keyword evidence="5" id="KW-0812">Transmembrane</keyword>
<feature type="domain" description="Methyl-accepting transducer" evidence="6">
    <location>
        <begin position="270"/>
        <end position="499"/>
    </location>
</feature>
<reference evidence="8" key="1">
    <citation type="submission" date="2020-12" db="EMBL/GenBank/DDBJ databases">
        <title>M. sibirica DSM 26468T genome.</title>
        <authorList>
            <person name="Thieme N."/>
            <person name="Rettenmaier R."/>
            <person name="Zverlov V."/>
            <person name="Liebl W."/>
        </authorList>
    </citation>
    <scope>NUCLEOTIDE SEQUENCE</scope>
    <source>
        <strain evidence="8">DSM 26468</strain>
    </source>
</reference>
<dbReference type="RefSeq" id="WP_197659796.1">
    <property type="nucleotide sequence ID" value="NZ_JAEAGR010000001.1"/>
</dbReference>
<comment type="caution">
    <text evidence="8">The sequence shown here is derived from an EMBL/GenBank/DDBJ whole genome shotgun (WGS) entry which is preliminary data.</text>
</comment>
<name>A0A8J7H0X8_9FIRM</name>
<dbReference type="GO" id="GO:0007165">
    <property type="term" value="P:signal transduction"/>
    <property type="evidence" value="ECO:0007669"/>
    <property type="project" value="UniProtKB-KW"/>
</dbReference>
<organism evidence="8 9">
    <name type="scientific">Mobilitalea sibirica</name>
    <dbReference type="NCBI Taxonomy" id="1462919"/>
    <lineage>
        <taxon>Bacteria</taxon>
        <taxon>Bacillati</taxon>
        <taxon>Bacillota</taxon>
        <taxon>Clostridia</taxon>
        <taxon>Lachnospirales</taxon>
        <taxon>Lachnospiraceae</taxon>
        <taxon>Mobilitalea</taxon>
    </lineage>
</organism>
<evidence type="ECO:0000313" key="8">
    <source>
        <dbReference type="EMBL" id="MBH1939585.1"/>
    </source>
</evidence>
<dbReference type="Gene3D" id="6.10.340.10">
    <property type="match status" value="1"/>
</dbReference>
<dbReference type="CDD" id="cd06225">
    <property type="entry name" value="HAMP"/>
    <property type="match status" value="1"/>
</dbReference>
<sequence length="568" mass="61893">MRWFTNMKIGVRLTVSFIFVAMIAAIIGGIGIYNLYTTDKNYNQLNEDFGVSLSHIADASISYQRIRVNVRDLIIEDDPDLINKAIENMNNYNKIIDEELKLFEESLWTEEGKQVFAALITAIENYREVEEKIIDLSLSNQKEQALALLKEEGKVYADSAVSYIDQLFEMKNTVGKEMSQQYSAAAVSTMITMSIIVAIGMIVAILLGVLISRSISKPISKVVSVAKEVTDGNLDAKADIKSKDELGTLAATFNRMADNLNEIMHNISAAAEQVTSGSEQLSNSSMALSQGATEQASSVEELSASIEQVSSQTRINADNAKEANKIAEDAKFKAQEGNSQMNAMIKAMEDINEASSNISKIIKVIDEIAFQTNILALNAAVEAARAGQHGKGFAVVAEEVRNLAARSAKAAKETTEMIEGSVKRVEGGTKIANDTAEALDKIVSSVTSVANLINNIASASNEQAAAITQINQGIIQISNVVQTNSATSQESAAASEELASQASMLKEQVSKFRLKNLSSSTSYKGLEDNRARTKQLTDQYEEKNKDKDLKISEQKKVILLNDNEFGKY</sequence>
<dbReference type="InterPro" id="IPR004089">
    <property type="entry name" value="MCPsignal_dom"/>
</dbReference>
<dbReference type="InterPro" id="IPR024478">
    <property type="entry name" value="HlyB_4HB_MCP"/>
</dbReference>
<dbReference type="PRINTS" id="PR00260">
    <property type="entry name" value="CHEMTRNSDUCR"/>
</dbReference>
<keyword evidence="5" id="KW-0472">Membrane</keyword>
<accession>A0A8J7H0X8</accession>
<comment type="similarity">
    <text evidence="2">Belongs to the methyl-accepting chemotaxis (MCP) protein family.</text>
</comment>
<evidence type="ECO:0000259" key="6">
    <source>
        <dbReference type="PROSITE" id="PS50111"/>
    </source>
</evidence>
<dbReference type="PANTHER" id="PTHR43531">
    <property type="entry name" value="PROTEIN ICFG"/>
    <property type="match status" value="1"/>
</dbReference>
<dbReference type="InterPro" id="IPR047347">
    <property type="entry name" value="YvaQ-like_sensor"/>
</dbReference>
<keyword evidence="3" id="KW-0807">Transducer</keyword>
<dbReference type="InterPro" id="IPR004090">
    <property type="entry name" value="Chemotax_Me-accpt_rcpt"/>
</dbReference>
<dbReference type="Proteomes" id="UP000623269">
    <property type="component" value="Unassembled WGS sequence"/>
</dbReference>
<feature type="region of interest" description="Disordered" evidence="4">
    <location>
        <begin position="524"/>
        <end position="545"/>
    </location>
</feature>
<dbReference type="Gene3D" id="1.10.287.950">
    <property type="entry name" value="Methyl-accepting chemotaxis protein"/>
    <property type="match status" value="1"/>
</dbReference>
<evidence type="ECO:0000256" key="4">
    <source>
        <dbReference type="SAM" id="MobiDB-lite"/>
    </source>
</evidence>
<evidence type="ECO:0000313" key="9">
    <source>
        <dbReference type="Proteomes" id="UP000623269"/>
    </source>
</evidence>
<evidence type="ECO:0000256" key="2">
    <source>
        <dbReference type="ARBA" id="ARBA00029447"/>
    </source>
</evidence>
<keyword evidence="5" id="KW-1133">Transmembrane helix</keyword>
<evidence type="ECO:0000256" key="1">
    <source>
        <dbReference type="ARBA" id="ARBA00022500"/>
    </source>
</evidence>
<evidence type="ECO:0000256" key="5">
    <source>
        <dbReference type="SAM" id="Phobius"/>
    </source>
</evidence>
<dbReference type="GO" id="GO:0004888">
    <property type="term" value="F:transmembrane signaling receptor activity"/>
    <property type="evidence" value="ECO:0007669"/>
    <property type="project" value="InterPro"/>
</dbReference>
<feature type="transmembrane region" description="Helical" evidence="5">
    <location>
        <begin position="190"/>
        <end position="211"/>
    </location>
</feature>
<dbReference type="EMBL" id="JAEAGR010000001">
    <property type="protein sequence ID" value="MBH1939585.1"/>
    <property type="molecule type" value="Genomic_DNA"/>
</dbReference>
<keyword evidence="1" id="KW-0145">Chemotaxis</keyword>
<dbReference type="GO" id="GO:0006935">
    <property type="term" value="P:chemotaxis"/>
    <property type="evidence" value="ECO:0007669"/>
    <property type="project" value="UniProtKB-KW"/>
</dbReference>
<dbReference type="PANTHER" id="PTHR43531:SF11">
    <property type="entry name" value="METHYL-ACCEPTING CHEMOTAXIS PROTEIN 3"/>
    <property type="match status" value="1"/>
</dbReference>
<dbReference type="Pfam" id="PF00015">
    <property type="entry name" value="MCPsignal"/>
    <property type="match status" value="1"/>
</dbReference>
<dbReference type="Pfam" id="PF00672">
    <property type="entry name" value="HAMP"/>
    <property type="match status" value="1"/>
</dbReference>
<dbReference type="InterPro" id="IPR051310">
    <property type="entry name" value="MCP_chemotaxis"/>
</dbReference>
<dbReference type="CDD" id="cd11386">
    <property type="entry name" value="MCP_signal"/>
    <property type="match status" value="1"/>
</dbReference>
<dbReference type="SUPFAM" id="SSF58104">
    <property type="entry name" value="Methyl-accepting chemotaxis protein (MCP) signaling domain"/>
    <property type="match status" value="1"/>
</dbReference>
<dbReference type="FunFam" id="1.10.287.950:FF:000001">
    <property type="entry name" value="Methyl-accepting chemotaxis sensory transducer"/>
    <property type="match status" value="1"/>
</dbReference>
<dbReference type="InterPro" id="IPR003660">
    <property type="entry name" value="HAMP_dom"/>
</dbReference>
<feature type="domain" description="HAMP" evidence="7">
    <location>
        <begin position="213"/>
        <end position="265"/>
    </location>
</feature>
<dbReference type="Pfam" id="PF12729">
    <property type="entry name" value="4HB_MCP_1"/>
    <property type="match status" value="1"/>
</dbReference>
<evidence type="ECO:0000256" key="3">
    <source>
        <dbReference type="PROSITE-ProRule" id="PRU00284"/>
    </source>
</evidence>
<dbReference type="PROSITE" id="PS50111">
    <property type="entry name" value="CHEMOTAXIS_TRANSDUC_2"/>
    <property type="match status" value="1"/>
</dbReference>
<dbReference type="AlphaFoldDB" id="A0A8J7H0X8"/>
<keyword evidence="9" id="KW-1185">Reference proteome</keyword>
<dbReference type="CDD" id="cd19411">
    <property type="entry name" value="MCP2201-like_sensor"/>
    <property type="match status" value="1"/>
</dbReference>
<evidence type="ECO:0000259" key="7">
    <source>
        <dbReference type="PROSITE" id="PS50885"/>
    </source>
</evidence>
<dbReference type="SMART" id="SM00283">
    <property type="entry name" value="MA"/>
    <property type="match status" value="1"/>
</dbReference>
<dbReference type="GO" id="GO:0005886">
    <property type="term" value="C:plasma membrane"/>
    <property type="evidence" value="ECO:0007669"/>
    <property type="project" value="TreeGrafter"/>
</dbReference>
<proteinExistence type="inferred from homology"/>
<dbReference type="SMART" id="SM00304">
    <property type="entry name" value="HAMP"/>
    <property type="match status" value="1"/>
</dbReference>
<dbReference type="PROSITE" id="PS50885">
    <property type="entry name" value="HAMP"/>
    <property type="match status" value="1"/>
</dbReference>
<protein>
    <submittedName>
        <fullName evidence="8">MCP four helix bundle domain-containing protein</fullName>
    </submittedName>
</protein>
<gene>
    <name evidence="8" type="ORF">I5677_01600</name>
</gene>
<feature type="transmembrane region" description="Helical" evidence="5">
    <location>
        <begin position="12"/>
        <end position="36"/>
    </location>
</feature>